<comment type="caution">
    <text evidence="2">The sequence shown here is derived from an EMBL/GenBank/DDBJ whole genome shotgun (WGS) entry which is preliminary data.</text>
</comment>
<dbReference type="PANTHER" id="PTHR33784">
    <property type="entry name" value="OS05G0482100 PROTEIN"/>
    <property type="match status" value="1"/>
</dbReference>
<proteinExistence type="predicted"/>
<keyword evidence="3" id="KW-1185">Reference proteome</keyword>
<evidence type="ECO:0000313" key="2">
    <source>
        <dbReference type="EMBL" id="KAF8705028.1"/>
    </source>
</evidence>
<evidence type="ECO:0000259" key="1">
    <source>
        <dbReference type="Pfam" id="PF23310"/>
    </source>
</evidence>
<protein>
    <recommendedName>
        <fullName evidence="1">At2g35280-like TPR domain-containing protein</fullName>
    </recommendedName>
</protein>
<dbReference type="EMBL" id="JACEFO010001770">
    <property type="protein sequence ID" value="KAF8705028.1"/>
    <property type="molecule type" value="Genomic_DNA"/>
</dbReference>
<evidence type="ECO:0000313" key="3">
    <source>
        <dbReference type="Proteomes" id="UP000636709"/>
    </source>
</evidence>
<accession>A0A835BQB5</accession>
<dbReference type="InterPro" id="IPR040338">
    <property type="entry name" value="At1g67623-like"/>
</dbReference>
<gene>
    <name evidence="2" type="ORF">HU200_031285</name>
</gene>
<dbReference type="Pfam" id="PF23310">
    <property type="entry name" value="TPR_27"/>
    <property type="match status" value="1"/>
</dbReference>
<reference evidence="2" key="1">
    <citation type="submission" date="2020-07" db="EMBL/GenBank/DDBJ databases">
        <title>Genome sequence and genetic diversity analysis of an under-domesticated orphan crop, white fonio (Digitaria exilis).</title>
        <authorList>
            <person name="Bennetzen J.L."/>
            <person name="Chen S."/>
            <person name="Ma X."/>
            <person name="Wang X."/>
            <person name="Yssel A.E.J."/>
            <person name="Chaluvadi S.R."/>
            <person name="Johnson M."/>
            <person name="Gangashetty P."/>
            <person name="Hamidou F."/>
            <person name="Sanogo M.D."/>
            <person name="Zwaenepoel A."/>
            <person name="Wallace J."/>
            <person name="Van De Peer Y."/>
            <person name="Van Deynze A."/>
        </authorList>
    </citation>
    <scope>NUCLEOTIDE SEQUENCE</scope>
    <source>
        <tissue evidence="2">Leaves</tissue>
    </source>
</reference>
<dbReference type="AlphaFoldDB" id="A0A835BQB5"/>
<dbReference type="InterPro" id="IPR057136">
    <property type="entry name" value="At2g35280_TPR_dom"/>
</dbReference>
<dbReference type="Proteomes" id="UP000636709">
    <property type="component" value="Unassembled WGS sequence"/>
</dbReference>
<sequence length="246" mass="26552">MAVEIAGHVAATSPRPMEDLRSLRASCQAMRAACSDRDVGRRVALEREAAAMRWADHDRYLAVVGILSGAGNPKACFLAGITLIFVHRSAQQGAELLGRAAMAGHKVAAYVLGVLLYTYNADNAVDDIARRHMRQVEGDEEVASSDDDVAIAKIISNSECVRCRAQAVEAVRQATWKMAELPNTTTVSNMVTPEEDDASHRCEVSGCGAHDGWSDSAVFCSEDCRIRHECAMFISQLPLTVANFAA</sequence>
<dbReference type="PANTHER" id="PTHR33784:SF10">
    <property type="entry name" value="F-BOX PROTEIN"/>
    <property type="match status" value="1"/>
</dbReference>
<dbReference type="OrthoDB" id="681586at2759"/>
<organism evidence="2 3">
    <name type="scientific">Digitaria exilis</name>
    <dbReference type="NCBI Taxonomy" id="1010633"/>
    <lineage>
        <taxon>Eukaryota</taxon>
        <taxon>Viridiplantae</taxon>
        <taxon>Streptophyta</taxon>
        <taxon>Embryophyta</taxon>
        <taxon>Tracheophyta</taxon>
        <taxon>Spermatophyta</taxon>
        <taxon>Magnoliopsida</taxon>
        <taxon>Liliopsida</taxon>
        <taxon>Poales</taxon>
        <taxon>Poaceae</taxon>
        <taxon>PACMAD clade</taxon>
        <taxon>Panicoideae</taxon>
        <taxon>Panicodae</taxon>
        <taxon>Paniceae</taxon>
        <taxon>Anthephorinae</taxon>
        <taxon>Digitaria</taxon>
    </lineage>
</organism>
<feature type="domain" description="At2g35280-like TPR" evidence="1">
    <location>
        <begin position="70"/>
        <end position="135"/>
    </location>
</feature>
<name>A0A835BQB5_9POAL</name>